<evidence type="ECO:0000313" key="6">
    <source>
        <dbReference type="EMBL" id="WRQ13147.1"/>
    </source>
</evidence>
<dbReference type="InterPro" id="IPR015927">
    <property type="entry name" value="Peptidase_S24_S26A/B/C"/>
</dbReference>
<keyword evidence="2" id="KW-0238">DNA-binding</keyword>
<accession>A0AAU0UT76</accession>
<organism evidence="6">
    <name type="scientific">Burkholderia phage vB_BceM_CEP1</name>
    <dbReference type="NCBI Taxonomy" id="3113641"/>
    <lineage>
        <taxon>Viruses</taxon>
        <taxon>Duplodnaviria</taxon>
        <taxon>Heunggongvirae</taxon>
        <taxon>Uroviricota</taxon>
        <taxon>Caudoviricetes</taxon>
        <taxon>Peduoviridae</taxon>
        <taxon>Kisquattuordecimvirus</taxon>
    </lineage>
</organism>
<dbReference type="PANTHER" id="PTHR40661">
    <property type="match status" value="1"/>
</dbReference>
<proteinExistence type="predicted"/>
<dbReference type="InterPro" id="IPR010982">
    <property type="entry name" value="Lambda_DNA-bd_dom_sf"/>
</dbReference>
<dbReference type="Pfam" id="PF00717">
    <property type="entry name" value="Peptidase_S24"/>
    <property type="match status" value="1"/>
</dbReference>
<evidence type="ECO:0000256" key="2">
    <source>
        <dbReference type="ARBA" id="ARBA00023125"/>
    </source>
</evidence>
<evidence type="ECO:0000259" key="5">
    <source>
        <dbReference type="Pfam" id="PF07022"/>
    </source>
</evidence>
<keyword evidence="1" id="KW-0805">Transcription regulation</keyword>
<feature type="domain" description="Peptidase S24/S26A/S26B/S26C" evidence="4">
    <location>
        <begin position="136"/>
        <end position="225"/>
    </location>
</feature>
<sequence>MKEKKARIQGIVDRMKEVVGVKSDVDLAEAIGASRSSPAVWKIRDRMPLAECVSLAEKEGVSLDWLVLGRGTPGIEEPEQNLNPIAMPDIEGGGSYVELPAFEMPAFIEGETAQSTIRLPRAWLEPEALGIVEGVNDSSFAPMETIAMRVPGNSMATTINNGDVVLVDRRPRDVDGVYVLRMGDSIRLRRVQRMHGGELHLLTDNPAYKSEIISAEQVDAVEFIGYCFAILRNLR</sequence>
<dbReference type="PANTHER" id="PTHR40661:SF3">
    <property type="entry name" value="FELS-1 PROPHAGE TRANSCRIPTIONAL REGULATOR"/>
    <property type="match status" value="1"/>
</dbReference>
<dbReference type="EMBL" id="PP058116">
    <property type="protein sequence ID" value="WRQ13147.1"/>
    <property type="molecule type" value="Genomic_DNA"/>
</dbReference>
<reference evidence="6" key="1">
    <citation type="submission" date="2023-12" db="EMBL/GenBank/DDBJ databases">
        <title>Characterization of Burkholderia phage.</title>
        <authorList>
            <person name="Askoura M."/>
        </authorList>
    </citation>
    <scope>NUCLEOTIDE SEQUENCE</scope>
</reference>
<dbReference type="Gene3D" id="1.10.260.40">
    <property type="entry name" value="lambda repressor-like DNA-binding domains"/>
    <property type="match status" value="1"/>
</dbReference>
<evidence type="ECO:0000259" key="4">
    <source>
        <dbReference type="Pfam" id="PF00717"/>
    </source>
</evidence>
<dbReference type="SUPFAM" id="SSF51306">
    <property type="entry name" value="LexA/Signal peptidase"/>
    <property type="match status" value="1"/>
</dbReference>
<dbReference type="InterPro" id="IPR036286">
    <property type="entry name" value="LexA/Signal_pep-like_sf"/>
</dbReference>
<evidence type="ECO:0000256" key="3">
    <source>
        <dbReference type="ARBA" id="ARBA00023163"/>
    </source>
</evidence>
<dbReference type="InterPro" id="IPR039418">
    <property type="entry name" value="LexA-like"/>
</dbReference>
<name>A0AAU0UT76_9CAUD</name>
<protein>
    <submittedName>
        <fullName evidence="6">LexA family transcriptional regulator</fullName>
    </submittedName>
</protein>
<dbReference type="CDD" id="cd06529">
    <property type="entry name" value="S24_LexA-like"/>
    <property type="match status" value="1"/>
</dbReference>
<feature type="domain" description="Bacteriophage CI repressor N-terminal" evidence="5">
    <location>
        <begin position="11"/>
        <end position="73"/>
    </location>
</feature>
<keyword evidence="3" id="KW-0804">Transcription</keyword>
<evidence type="ECO:0000256" key="1">
    <source>
        <dbReference type="ARBA" id="ARBA00023015"/>
    </source>
</evidence>
<dbReference type="GO" id="GO:0045892">
    <property type="term" value="P:negative regulation of DNA-templated transcription"/>
    <property type="evidence" value="ECO:0007669"/>
    <property type="project" value="InterPro"/>
</dbReference>
<dbReference type="InterPro" id="IPR010744">
    <property type="entry name" value="Phage_CI_N"/>
</dbReference>
<dbReference type="Pfam" id="PF07022">
    <property type="entry name" value="Phage_CI_repr"/>
    <property type="match status" value="1"/>
</dbReference>
<dbReference type="GO" id="GO:0003677">
    <property type="term" value="F:DNA binding"/>
    <property type="evidence" value="ECO:0007669"/>
    <property type="project" value="UniProtKB-KW"/>
</dbReference>
<dbReference type="Gene3D" id="2.10.109.10">
    <property type="entry name" value="Umud Fragment, subunit A"/>
    <property type="match status" value="1"/>
</dbReference>